<organism evidence="1 2">
    <name type="scientific">Hyaloscypha bicolor E</name>
    <dbReference type="NCBI Taxonomy" id="1095630"/>
    <lineage>
        <taxon>Eukaryota</taxon>
        <taxon>Fungi</taxon>
        <taxon>Dikarya</taxon>
        <taxon>Ascomycota</taxon>
        <taxon>Pezizomycotina</taxon>
        <taxon>Leotiomycetes</taxon>
        <taxon>Helotiales</taxon>
        <taxon>Hyaloscyphaceae</taxon>
        <taxon>Hyaloscypha</taxon>
        <taxon>Hyaloscypha bicolor</taxon>
    </lineage>
</organism>
<dbReference type="EMBL" id="KZ613745">
    <property type="protein sequence ID" value="PMD66146.1"/>
    <property type="molecule type" value="Genomic_DNA"/>
</dbReference>
<evidence type="ECO:0008006" key="3">
    <source>
        <dbReference type="Google" id="ProtNLM"/>
    </source>
</evidence>
<reference evidence="1 2" key="1">
    <citation type="submission" date="2016-04" db="EMBL/GenBank/DDBJ databases">
        <title>A degradative enzymes factory behind the ericoid mycorrhizal symbiosis.</title>
        <authorList>
            <consortium name="DOE Joint Genome Institute"/>
            <person name="Martino E."/>
            <person name="Morin E."/>
            <person name="Grelet G."/>
            <person name="Kuo A."/>
            <person name="Kohler A."/>
            <person name="Daghino S."/>
            <person name="Barry K."/>
            <person name="Choi C."/>
            <person name="Cichocki N."/>
            <person name="Clum A."/>
            <person name="Copeland A."/>
            <person name="Hainaut M."/>
            <person name="Haridas S."/>
            <person name="Labutti K."/>
            <person name="Lindquist E."/>
            <person name="Lipzen A."/>
            <person name="Khouja H.-R."/>
            <person name="Murat C."/>
            <person name="Ohm R."/>
            <person name="Olson A."/>
            <person name="Spatafora J."/>
            <person name="Veneault-Fourrey C."/>
            <person name="Henrissat B."/>
            <person name="Grigoriev I."/>
            <person name="Martin F."/>
            <person name="Perotto S."/>
        </authorList>
    </citation>
    <scope>NUCLEOTIDE SEQUENCE [LARGE SCALE GENOMIC DNA]</scope>
    <source>
        <strain evidence="1 2">E</strain>
    </source>
</reference>
<dbReference type="RefSeq" id="XP_024743050.1">
    <property type="nucleotide sequence ID" value="XM_024879197.1"/>
</dbReference>
<dbReference type="GeneID" id="36587274"/>
<gene>
    <name evidence="1" type="ORF">K444DRAFT_607577</name>
</gene>
<sequence length="289" mass="32668">MPRYSPRVNRLLERLSLRSPRSPAFIEQRQPPLRHDTVTKRFALAMTTNLAALISRKISELPLDKAADDEEEDQVSLAVDDLTLAITRAAVEEENDRAQNNDQAVSKLAVASQTNLTITPGQANSTNIGSHTNPMAVINQANSRLIALPPELQLRVFDLLDRCSSTCLGLTTRIFYRLHRAARGKVPLCAFYFIPGAPDCRGFRLHVLLKEWAGPELLYCEIRDKFVNHTSLEIERIERAKIPKNPCIRYCCHGLNLESAIEIAAIQRRDNQEKRKDAKEAGKASYWWV</sequence>
<dbReference type="InParanoid" id="A0A2J6TT08"/>
<dbReference type="OrthoDB" id="3504982at2759"/>
<evidence type="ECO:0000313" key="1">
    <source>
        <dbReference type="EMBL" id="PMD66146.1"/>
    </source>
</evidence>
<dbReference type="AlphaFoldDB" id="A0A2J6TT08"/>
<proteinExistence type="predicted"/>
<evidence type="ECO:0000313" key="2">
    <source>
        <dbReference type="Proteomes" id="UP000235371"/>
    </source>
</evidence>
<keyword evidence="2" id="KW-1185">Reference proteome</keyword>
<name>A0A2J6TT08_9HELO</name>
<accession>A0A2J6TT08</accession>
<dbReference type="Proteomes" id="UP000235371">
    <property type="component" value="Unassembled WGS sequence"/>
</dbReference>
<protein>
    <recommendedName>
        <fullName evidence="3">F-box domain-containing protein</fullName>
    </recommendedName>
</protein>